<accession>A0ACC1NKD7</accession>
<evidence type="ECO:0000313" key="1">
    <source>
        <dbReference type="EMBL" id="KAJ2979737.1"/>
    </source>
</evidence>
<organism evidence="1 2">
    <name type="scientific">Zarea fungicola</name>
    <dbReference type="NCBI Taxonomy" id="93591"/>
    <lineage>
        <taxon>Eukaryota</taxon>
        <taxon>Fungi</taxon>
        <taxon>Dikarya</taxon>
        <taxon>Ascomycota</taxon>
        <taxon>Pezizomycotina</taxon>
        <taxon>Sordariomycetes</taxon>
        <taxon>Hypocreomycetidae</taxon>
        <taxon>Hypocreales</taxon>
        <taxon>Cordycipitaceae</taxon>
        <taxon>Zarea</taxon>
    </lineage>
</organism>
<evidence type="ECO:0000313" key="2">
    <source>
        <dbReference type="Proteomes" id="UP001143910"/>
    </source>
</evidence>
<gene>
    <name evidence="1" type="ORF">NQ176_g3068</name>
</gene>
<keyword evidence="2" id="KW-1185">Reference proteome</keyword>
<name>A0ACC1NKD7_9HYPO</name>
<proteinExistence type="predicted"/>
<protein>
    <submittedName>
        <fullName evidence="1">Uncharacterized protein</fullName>
    </submittedName>
</protein>
<sequence length="125" mass="13629">MWGLGASRQVHFMVLVVGIGITTFGVVTASAIALSYAVDCFKEIAGESFAAIIVIRNTLAFAFSYAITPWIDSAGLQNCFIAVSMISLVCTGSFLVMIKWGKSLRRLSATKYWEFIAAERNTAIY</sequence>
<dbReference type="EMBL" id="JANJQO010000256">
    <property type="protein sequence ID" value="KAJ2979737.1"/>
    <property type="molecule type" value="Genomic_DNA"/>
</dbReference>
<reference evidence="1" key="1">
    <citation type="submission" date="2022-08" db="EMBL/GenBank/DDBJ databases">
        <title>Genome Sequence of Lecanicillium fungicola.</title>
        <authorList>
            <person name="Buettner E."/>
        </authorList>
    </citation>
    <scope>NUCLEOTIDE SEQUENCE</scope>
    <source>
        <strain evidence="1">Babe33</strain>
    </source>
</reference>
<dbReference type="Proteomes" id="UP001143910">
    <property type="component" value="Unassembled WGS sequence"/>
</dbReference>
<comment type="caution">
    <text evidence="1">The sequence shown here is derived from an EMBL/GenBank/DDBJ whole genome shotgun (WGS) entry which is preliminary data.</text>
</comment>